<keyword evidence="2" id="KW-1185">Reference proteome</keyword>
<evidence type="ECO:0000313" key="2">
    <source>
        <dbReference type="Proteomes" id="UP000092321"/>
    </source>
</evidence>
<protein>
    <submittedName>
        <fullName evidence="1">HAD-superfamily hydrolase</fullName>
    </submittedName>
</protein>
<accession>A0A1B7TD63</accession>
<dbReference type="AlphaFoldDB" id="A0A1B7TD63"/>
<dbReference type="Pfam" id="PF13344">
    <property type="entry name" value="Hydrolase_6"/>
    <property type="match status" value="1"/>
</dbReference>
<name>A0A1B7TD63_9ASCO</name>
<dbReference type="PANTHER" id="PTHR19288:SF93">
    <property type="entry name" value="FI11325P-RELATED"/>
    <property type="match status" value="1"/>
</dbReference>
<proteinExistence type="predicted"/>
<dbReference type="Proteomes" id="UP000092321">
    <property type="component" value="Unassembled WGS sequence"/>
</dbReference>
<keyword evidence="1" id="KW-0378">Hydrolase</keyword>
<dbReference type="SUPFAM" id="SSF56784">
    <property type="entry name" value="HAD-like"/>
    <property type="match status" value="1"/>
</dbReference>
<dbReference type="InterPro" id="IPR006353">
    <property type="entry name" value="HAD-SF_hydro_IIA_CECR5"/>
</dbReference>
<dbReference type="EMBL" id="LXPE01000015">
    <property type="protein sequence ID" value="OBA26657.1"/>
    <property type="molecule type" value="Genomic_DNA"/>
</dbReference>
<organism evidence="1 2">
    <name type="scientific">Hanseniaspora valbyensis NRRL Y-1626</name>
    <dbReference type="NCBI Taxonomy" id="766949"/>
    <lineage>
        <taxon>Eukaryota</taxon>
        <taxon>Fungi</taxon>
        <taxon>Dikarya</taxon>
        <taxon>Ascomycota</taxon>
        <taxon>Saccharomycotina</taxon>
        <taxon>Saccharomycetes</taxon>
        <taxon>Saccharomycodales</taxon>
        <taxon>Saccharomycodaceae</taxon>
        <taxon>Hanseniaspora</taxon>
    </lineage>
</organism>
<dbReference type="GO" id="GO:0016791">
    <property type="term" value="F:phosphatase activity"/>
    <property type="evidence" value="ECO:0007669"/>
    <property type="project" value="TreeGrafter"/>
</dbReference>
<dbReference type="Gene3D" id="3.40.50.1000">
    <property type="entry name" value="HAD superfamily/HAD-like"/>
    <property type="match status" value="3"/>
</dbReference>
<dbReference type="GO" id="GO:0005737">
    <property type="term" value="C:cytoplasm"/>
    <property type="evidence" value="ECO:0007669"/>
    <property type="project" value="TreeGrafter"/>
</dbReference>
<dbReference type="InterPro" id="IPR036412">
    <property type="entry name" value="HAD-like_sf"/>
</dbReference>
<comment type="caution">
    <text evidence="1">The sequence shown here is derived from an EMBL/GenBank/DDBJ whole genome shotgun (WGS) entry which is preliminary data.</text>
</comment>
<gene>
    <name evidence="1" type="ORF">HANVADRAFT_40021</name>
</gene>
<dbReference type="Pfam" id="PF13242">
    <property type="entry name" value="Hydrolase_like"/>
    <property type="match status" value="1"/>
</dbReference>
<dbReference type="InterPro" id="IPR006357">
    <property type="entry name" value="HAD-SF_hydro_IIA"/>
</dbReference>
<sequence length="371" mass="41883">MLFKRFLSTSLKKKIPGFVFDIDGVLVQGSRPIPAAVNALKFLNKNKIPFVFLTNSGGLLEKEKSSQILTKLGIQNEIPEVKTVLSHTPLRAFNKQYKTVLSVGPIGSSRVLKEYGFERVFEASDLIGKYKGIAPFNMVSQRKEPYVSQNGEIPEEGLKFDAIMVLSDPRDWSSDLQIVSDLLVSDNGKLGTVNLDKEEKTIPIFWSQRDFQWKTEYSLPRFALGAFRELVYKLVSIVKQPDLVTLPDFKENNSKEDLLEDKLHEFKILSKIDETVLGKPEAVSYSFAKKELEKDFVEKHGQDSDLEIGEIFMVGDNPLSDIIGAHRYGWNTCLVKTGVYSEGYKLPVTPTMIVENVEEAVNKSCELVKFD</sequence>
<dbReference type="OrthoDB" id="10251048at2759"/>
<reference evidence="2" key="1">
    <citation type="journal article" date="2016" name="Proc. Natl. Acad. Sci. U.S.A.">
        <title>Comparative genomics of biotechnologically important yeasts.</title>
        <authorList>
            <person name="Riley R."/>
            <person name="Haridas S."/>
            <person name="Wolfe K.H."/>
            <person name="Lopes M.R."/>
            <person name="Hittinger C.T."/>
            <person name="Goeker M."/>
            <person name="Salamov A.A."/>
            <person name="Wisecaver J.H."/>
            <person name="Long T.M."/>
            <person name="Calvey C.H."/>
            <person name="Aerts A.L."/>
            <person name="Barry K.W."/>
            <person name="Choi C."/>
            <person name="Clum A."/>
            <person name="Coughlan A.Y."/>
            <person name="Deshpande S."/>
            <person name="Douglass A.P."/>
            <person name="Hanson S.J."/>
            <person name="Klenk H.-P."/>
            <person name="LaButti K.M."/>
            <person name="Lapidus A."/>
            <person name="Lindquist E.A."/>
            <person name="Lipzen A.M."/>
            <person name="Meier-Kolthoff J.P."/>
            <person name="Ohm R.A."/>
            <person name="Otillar R.P."/>
            <person name="Pangilinan J.L."/>
            <person name="Peng Y."/>
            <person name="Rokas A."/>
            <person name="Rosa C.A."/>
            <person name="Scheuner C."/>
            <person name="Sibirny A.A."/>
            <person name="Slot J.C."/>
            <person name="Stielow J.B."/>
            <person name="Sun H."/>
            <person name="Kurtzman C.P."/>
            <person name="Blackwell M."/>
            <person name="Grigoriev I.V."/>
            <person name="Jeffries T.W."/>
        </authorList>
    </citation>
    <scope>NUCLEOTIDE SEQUENCE [LARGE SCALE GENOMIC DNA]</scope>
    <source>
        <strain evidence="2">NRRL Y-1626</strain>
    </source>
</reference>
<dbReference type="NCBIfam" id="TIGR01456">
    <property type="entry name" value="CECR5"/>
    <property type="match status" value="1"/>
</dbReference>
<evidence type="ECO:0000313" key="1">
    <source>
        <dbReference type="EMBL" id="OBA26657.1"/>
    </source>
</evidence>
<dbReference type="InterPro" id="IPR023214">
    <property type="entry name" value="HAD_sf"/>
</dbReference>
<dbReference type="PANTHER" id="PTHR19288">
    <property type="entry name" value="4-NITROPHENYLPHOSPHATASE-RELATED"/>
    <property type="match status" value="1"/>
</dbReference>